<gene>
    <name evidence="2" type="ORF">V5O48_010940</name>
</gene>
<dbReference type="EMBL" id="JBAHYK010000838">
    <property type="protein sequence ID" value="KAL0571019.1"/>
    <property type="molecule type" value="Genomic_DNA"/>
</dbReference>
<reference evidence="2 3" key="1">
    <citation type="submission" date="2024-02" db="EMBL/GenBank/DDBJ databases">
        <title>A draft genome for the cacao thread blight pathogen Marasmius crinis-equi.</title>
        <authorList>
            <person name="Cohen S.P."/>
            <person name="Baruah I.K."/>
            <person name="Amoako-Attah I."/>
            <person name="Bukari Y."/>
            <person name="Meinhardt L.W."/>
            <person name="Bailey B.A."/>
        </authorList>
    </citation>
    <scope>NUCLEOTIDE SEQUENCE [LARGE SCALE GENOMIC DNA]</scope>
    <source>
        <strain evidence="2 3">GH-76</strain>
    </source>
</reference>
<feature type="coiled-coil region" evidence="1">
    <location>
        <begin position="54"/>
        <end position="81"/>
    </location>
</feature>
<accession>A0ABR3F7H3</accession>
<protein>
    <recommendedName>
        <fullName evidence="4">F-box domain-containing protein</fullName>
    </recommendedName>
</protein>
<keyword evidence="3" id="KW-1185">Reference proteome</keyword>
<evidence type="ECO:0000313" key="3">
    <source>
        <dbReference type="Proteomes" id="UP001465976"/>
    </source>
</evidence>
<evidence type="ECO:0000256" key="1">
    <source>
        <dbReference type="SAM" id="Coils"/>
    </source>
</evidence>
<evidence type="ECO:0008006" key="4">
    <source>
        <dbReference type="Google" id="ProtNLM"/>
    </source>
</evidence>
<proteinExistence type="predicted"/>
<dbReference type="Proteomes" id="UP001465976">
    <property type="component" value="Unassembled WGS sequence"/>
</dbReference>
<sequence>MTSDLRTILCQRCNNDFIVPFHPDIPIELLRSSSIAEPEISAQRQLLTSESQSLIKYDEEIDRIASALQKLESERSALRERILHRRSFLLSQARIPLEIWGHIFTEVCYQDKAAMFYDQPVSFISARFDYRLRSVPLLLSQVCSHWRQILLNLPSIWAHADITLPYLTPSRLTKLGSLLTNARGYPLTLLIHGSLGHRDDDFTSQIRMFLCEAFARSKHIGLHLHLLSSFDFQNRLSFPILQSLTVASFGGSDDSHFGSIPQVDAFFAPPSLTRLWLTDVMSVRGEALPSALLSFTQGRAIGMDGLKCLAVHFPGLRNLTICFSGSKPYRGQPLIFPRLQSLKIEERSLDPFAVLNNITVPSLTDLTLSLAKSISQEGGSLSDACVSSLIGCLRRSACALRTLDLIMPEDDLLSRGETQISDFFLLSASLTSFSFTMKLPPECYDDLSDSTPYILFSLFTLPSPSNTGGRVTLLPSLQTLNVRIERFPQKEDDIAMLAGHFLRMAESRAKGTTPAHVATLDSAILVLDGETYMPSTSLGDTRYRITDEYERRRDALLKGGVRCSIDVGGITRSHTTSSSPPFADGVGDSFRSVRLRA</sequence>
<name>A0ABR3F7H3_9AGAR</name>
<organism evidence="2 3">
    <name type="scientific">Marasmius crinis-equi</name>
    <dbReference type="NCBI Taxonomy" id="585013"/>
    <lineage>
        <taxon>Eukaryota</taxon>
        <taxon>Fungi</taxon>
        <taxon>Dikarya</taxon>
        <taxon>Basidiomycota</taxon>
        <taxon>Agaricomycotina</taxon>
        <taxon>Agaricomycetes</taxon>
        <taxon>Agaricomycetidae</taxon>
        <taxon>Agaricales</taxon>
        <taxon>Marasmiineae</taxon>
        <taxon>Marasmiaceae</taxon>
        <taxon>Marasmius</taxon>
    </lineage>
</organism>
<keyword evidence="1" id="KW-0175">Coiled coil</keyword>
<evidence type="ECO:0000313" key="2">
    <source>
        <dbReference type="EMBL" id="KAL0571019.1"/>
    </source>
</evidence>
<comment type="caution">
    <text evidence="2">The sequence shown here is derived from an EMBL/GenBank/DDBJ whole genome shotgun (WGS) entry which is preliminary data.</text>
</comment>